<dbReference type="Pfam" id="PF00258">
    <property type="entry name" value="Flavodoxin_1"/>
    <property type="match status" value="1"/>
</dbReference>
<feature type="compositionally biased region" description="Low complexity" evidence="9">
    <location>
        <begin position="367"/>
        <end position="377"/>
    </location>
</feature>
<dbReference type="PROSITE" id="PS50082">
    <property type="entry name" value="WD_REPEATS_2"/>
    <property type="match status" value="3"/>
</dbReference>
<evidence type="ECO:0000313" key="12">
    <source>
        <dbReference type="EMBL" id="KAJ5077271.1"/>
    </source>
</evidence>
<dbReference type="InterPro" id="IPR013352">
    <property type="entry name" value="Fe_hydrogenase_subset"/>
</dbReference>
<dbReference type="Gene3D" id="3.40.50.1780">
    <property type="match status" value="1"/>
</dbReference>
<dbReference type="Pfam" id="PF02906">
    <property type="entry name" value="Fe_hyd_lg_C"/>
    <property type="match status" value="1"/>
</dbReference>
<feature type="domain" description="4Fe-4S ferredoxin-type" evidence="11">
    <location>
        <begin position="564"/>
        <end position="593"/>
    </location>
</feature>
<dbReference type="Gene3D" id="3.40.50.360">
    <property type="match status" value="1"/>
</dbReference>
<dbReference type="GO" id="GO:0005506">
    <property type="term" value="F:iron ion binding"/>
    <property type="evidence" value="ECO:0007669"/>
    <property type="project" value="InterPro"/>
</dbReference>
<dbReference type="PROSITE" id="PS50294">
    <property type="entry name" value="WD_REPEATS_REGION"/>
    <property type="match status" value="3"/>
</dbReference>
<feature type="region of interest" description="Disordered" evidence="9">
    <location>
        <begin position="355"/>
        <end position="379"/>
    </location>
</feature>
<dbReference type="Pfam" id="PF00037">
    <property type="entry name" value="Fer4"/>
    <property type="match status" value="1"/>
</dbReference>
<name>A0A9Q0LPE6_ANAIG</name>
<gene>
    <name evidence="12" type="ORF">M0811_00591</name>
</gene>
<dbReference type="Pfam" id="PF13510">
    <property type="entry name" value="Fer2_4"/>
    <property type="match status" value="1"/>
</dbReference>
<keyword evidence="6" id="KW-0408">Iron</keyword>
<evidence type="ECO:0000256" key="9">
    <source>
        <dbReference type="SAM" id="MobiDB-lite"/>
    </source>
</evidence>
<dbReference type="AlphaFoldDB" id="A0A9Q0LPE6"/>
<keyword evidence="5" id="KW-0677">Repeat</keyword>
<evidence type="ECO:0000256" key="7">
    <source>
        <dbReference type="ARBA" id="ARBA00023014"/>
    </source>
</evidence>
<evidence type="ECO:0000256" key="8">
    <source>
        <dbReference type="PROSITE-ProRule" id="PRU00221"/>
    </source>
</evidence>
<dbReference type="PROSITE" id="PS00678">
    <property type="entry name" value="WD_REPEATS_1"/>
    <property type="match status" value="1"/>
</dbReference>
<comment type="similarity">
    <text evidence="1">Belongs to the NARF family.</text>
</comment>
<dbReference type="GO" id="GO:0051539">
    <property type="term" value="F:4 iron, 4 sulfur cluster binding"/>
    <property type="evidence" value="ECO:0007669"/>
    <property type="project" value="UniProtKB-KW"/>
</dbReference>
<dbReference type="Proteomes" id="UP001149090">
    <property type="component" value="Unassembled WGS sequence"/>
</dbReference>
<dbReference type="Gene3D" id="3.10.20.740">
    <property type="match status" value="1"/>
</dbReference>
<dbReference type="SUPFAM" id="SSF53920">
    <property type="entry name" value="Fe-only hydrogenase"/>
    <property type="match status" value="1"/>
</dbReference>
<dbReference type="InterPro" id="IPR004108">
    <property type="entry name" value="Fe_hydrogenase_lsu_C"/>
</dbReference>
<dbReference type="InterPro" id="IPR050340">
    <property type="entry name" value="Cytosolic_Fe-S_CAF"/>
</dbReference>
<evidence type="ECO:0000256" key="6">
    <source>
        <dbReference type="ARBA" id="ARBA00023004"/>
    </source>
</evidence>
<dbReference type="EMBL" id="JAPDFW010000059">
    <property type="protein sequence ID" value="KAJ5077271.1"/>
    <property type="molecule type" value="Genomic_DNA"/>
</dbReference>
<feature type="domain" description="4Fe-4S ferredoxin-type" evidence="11">
    <location>
        <begin position="519"/>
        <end position="549"/>
    </location>
</feature>
<dbReference type="InterPro" id="IPR015943">
    <property type="entry name" value="WD40/YVTN_repeat-like_dom_sf"/>
</dbReference>
<keyword evidence="7" id="KW-0411">Iron-sulfur</keyword>
<accession>A0A9Q0LPE6</accession>
<keyword evidence="13" id="KW-1185">Reference proteome</keyword>
<dbReference type="OrthoDB" id="1856718at2759"/>
<proteinExistence type="inferred from homology"/>
<dbReference type="Gene3D" id="2.130.10.10">
    <property type="entry name" value="YVTN repeat-like/Quinoprotein amine dehydrogenase"/>
    <property type="match status" value="2"/>
</dbReference>
<evidence type="ECO:0000256" key="1">
    <source>
        <dbReference type="ARBA" id="ARBA00006596"/>
    </source>
</evidence>
<sequence>MDASYQLLFEQWRQVACNILKPLSVAKDHSGPVNVVIATEEHYFSAGDDYMIYQYKTSTGLKIGTFQKHLAPISLLKIQNDVLISADVNGLIVAWDINKKTSIAQFQGHQGPITALCFDQSQRLFSGGMDKTIREWDLKTGKEISNFEGHLGKINQIIYSSIKAPMLFTCADDDKAISWDLTKKKKSIEFSGHSDSVLCIFLDENTKTLFTGSADKSINAWDIKNGKLIRKFVGHSGPITHISVLKNYLYTCSEDNTIGIIRVKGSKKDSFVFLEGHQGKIYDMIVLHDRILTSSQDDTIRLWSIKTQSCQALYEGHLKAVTSMSITESGTLISGGKDSLVIRWPKVKLKTSSRSGSLIEESKEQKQQQTETNQQNQDILSTKIQSDNVTIWVNGKQYSVPSNLNIVEACRVIGVEIYSLCYHPRLHPLSTCKCCVVEIESSLNNSRKACACATQVREGMKIFTNTVSVKDQQRQAILELRMKQRSRVLRAKEEKFDHSTEFGKLLDRIVDTFIDNSNYAISVDLSKCIDCARCAQVCDRIQGMSVISFPARSIGAIETVFRTRGKFLSETQCIACGQCSVFCPTGAISAYDNTGDVLTQLKAKKKKLVVGIAPSVRVTISEEFDREPGTISAGKFVAALRLLGFEYVFDVQFFADLTIMEEGTELLQRLSDPNAVLPMFTSCCPAWINMVEKLYPELIPHISSAKSPQQMFGAIVKSFFAQKIETEPKDIYCVTIMPCTGKKQELRREQMIVNGVWDVDVSLTVREIARMFRDINIDWDSLEESDFDDPLGKSSGSGSLFAATGGVMEAALRTAYELQTGKVFQRLVFQDLRGLENTKKADVDFGERKLRVVVVNSGAAIHKLIHQFKKGEISFDFCEMMACPGGCIGGGGQPRSNINILPKRIQAVYNNEFALPFRKSHNNEKINELYEEFLQKPKSPLSEKLLHTHYTANQRHIEIQAAKTTDMFRFAMEGLNENNSVLVLFGSQTGTAEMAAIRITQSLLQFKIKARLLEMNSFNVSKLSSEKLVVLVTSTFWEGSFPENAIHFWEDLQRLTTRLKSLRYSIFGLGNSTYTHFNHAGRLLESQMKKLGAKEITEFGAGDYEDPDGYLTKLQPWIDGLKKAVARYATRAMKF</sequence>
<dbReference type="SUPFAM" id="SSF52218">
    <property type="entry name" value="Flavoproteins"/>
    <property type="match status" value="1"/>
</dbReference>
<dbReference type="PROSITE" id="PS51379">
    <property type="entry name" value="4FE4S_FER_2"/>
    <property type="match status" value="2"/>
</dbReference>
<dbReference type="SUPFAM" id="SSF50978">
    <property type="entry name" value="WD40 repeat-like"/>
    <property type="match status" value="1"/>
</dbReference>
<dbReference type="InterPro" id="IPR036010">
    <property type="entry name" value="2Fe-2S_ferredoxin-like_sf"/>
</dbReference>
<dbReference type="CDD" id="cd00200">
    <property type="entry name" value="WD40"/>
    <property type="match status" value="1"/>
</dbReference>
<comment type="caution">
    <text evidence="12">The sequence shown here is derived from an EMBL/GenBank/DDBJ whole genome shotgun (WGS) entry which is preliminary data.</text>
</comment>
<dbReference type="FunFam" id="3.30.70.20:FF:000035">
    <property type="entry name" value="Iron hydrogenase 1"/>
    <property type="match status" value="1"/>
</dbReference>
<keyword evidence="3 8" id="KW-0853">WD repeat</keyword>
<dbReference type="Gene3D" id="3.30.70.20">
    <property type="match status" value="1"/>
</dbReference>
<dbReference type="PRINTS" id="PR00369">
    <property type="entry name" value="FLAVODOXIN"/>
</dbReference>
<dbReference type="SUPFAM" id="SSF54292">
    <property type="entry name" value="2Fe-2S ferredoxin-like"/>
    <property type="match status" value="1"/>
</dbReference>
<dbReference type="InterPro" id="IPR008254">
    <property type="entry name" value="Flavodoxin/NO_synth"/>
</dbReference>
<evidence type="ECO:0000256" key="3">
    <source>
        <dbReference type="ARBA" id="ARBA00022574"/>
    </source>
</evidence>
<dbReference type="InterPro" id="IPR019775">
    <property type="entry name" value="WD40_repeat_CS"/>
</dbReference>
<feature type="domain" description="Flavodoxin-like" evidence="10">
    <location>
        <begin position="981"/>
        <end position="1122"/>
    </location>
</feature>
<evidence type="ECO:0000256" key="5">
    <source>
        <dbReference type="ARBA" id="ARBA00022737"/>
    </source>
</evidence>
<dbReference type="InterPro" id="IPR009016">
    <property type="entry name" value="Fe_hydrogenase"/>
</dbReference>
<dbReference type="PRINTS" id="PR00320">
    <property type="entry name" value="GPROTEINBRPT"/>
</dbReference>
<dbReference type="InterPro" id="IPR036322">
    <property type="entry name" value="WD40_repeat_dom_sf"/>
</dbReference>
<reference evidence="12" key="1">
    <citation type="submission" date="2022-10" db="EMBL/GenBank/DDBJ databases">
        <title>Novel sulphate-reducing endosymbionts in the free-living metamonad Anaeramoeba.</title>
        <authorList>
            <person name="Jerlstrom-Hultqvist J."/>
            <person name="Cepicka I."/>
            <person name="Gallot-Lavallee L."/>
            <person name="Salas-Leiva D."/>
            <person name="Curtis B.A."/>
            <person name="Zahonova K."/>
            <person name="Pipaliya S."/>
            <person name="Dacks J."/>
            <person name="Roger A.J."/>
        </authorList>
    </citation>
    <scope>NUCLEOTIDE SEQUENCE</scope>
    <source>
        <strain evidence="12">BMAN</strain>
    </source>
</reference>
<dbReference type="Gene3D" id="3.40.950.10">
    <property type="entry name" value="Fe-only Hydrogenase (Larger Subunit), Chain L, domain 3"/>
    <property type="match status" value="1"/>
</dbReference>
<dbReference type="InterPro" id="IPR001094">
    <property type="entry name" value="Flavdoxin-like"/>
</dbReference>
<dbReference type="InterPro" id="IPR020472">
    <property type="entry name" value="WD40_PAC1"/>
</dbReference>
<evidence type="ECO:0000259" key="11">
    <source>
        <dbReference type="PROSITE" id="PS51379"/>
    </source>
</evidence>
<keyword evidence="4" id="KW-0479">Metal-binding</keyword>
<keyword evidence="2" id="KW-0004">4Fe-4S</keyword>
<dbReference type="NCBIfam" id="TIGR02512">
    <property type="entry name" value="FeFe_hydrog_A"/>
    <property type="match status" value="1"/>
</dbReference>
<organism evidence="12 13">
    <name type="scientific">Anaeramoeba ignava</name>
    <name type="common">Anaerobic marine amoeba</name>
    <dbReference type="NCBI Taxonomy" id="1746090"/>
    <lineage>
        <taxon>Eukaryota</taxon>
        <taxon>Metamonada</taxon>
        <taxon>Anaeramoebidae</taxon>
        <taxon>Anaeramoeba</taxon>
    </lineage>
</organism>
<dbReference type="SUPFAM" id="SSF54862">
    <property type="entry name" value="4Fe-4S ferredoxins"/>
    <property type="match status" value="1"/>
</dbReference>
<feature type="repeat" description="WD" evidence="8">
    <location>
        <begin position="106"/>
        <end position="146"/>
    </location>
</feature>
<dbReference type="Pfam" id="PF02256">
    <property type="entry name" value="Fe_hyd_SSU"/>
    <property type="match status" value="1"/>
</dbReference>
<dbReference type="InterPro" id="IPR029039">
    <property type="entry name" value="Flavoprotein-like_sf"/>
</dbReference>
<dbReference type="InterPro" id="IPR036991">
    <property type="entry name" value="Fe_hydrogenase_ssu_sf"/>
</dbReference>
<dbReference type="PROSITE" id="PS00198">
    <property type="entry name" value="4FE4S_FER_1"/>
    <property type="match status" value="1"/>
</dbReference>
<dbReference type="SMART" id="SM00902">
    <property type="entry name" value="Fe_hyd_SSU"/>
    <property type="match status" value="1"/>
</dbReference>
<feature type="repeat" description="WD" evidence="8">
    <location>
        <begin position="190"/>
        <end position="231"/>
    </location>
</feature>
<dbReference type="PROSITE" id="PS50902">
    <property type="entry name" value="FLAVODOXIN_LIKE"/>
    <property type="match status" value="1"/>
</dbReference>
<evidence type="ECO:0000259" key="10">
    <source>
        <dbReference type="PROSITE" id="PS50902"/>
    </source>
</evidence>
<dbReference type="SMART" id="SM00320">
    <property type="entry name" value="WD40"/>
    <property type="match status" value="8"/>
</dbReference>
<dbReference type="GO" id="GO:0008901">
    <property type="term" value="F:ferredoxin hydrogenase activity"/>
    <property type="evidence" value="ECO:0007669"/>
    <property type="project" value="InterPro"/>
</dbReference>
<evidence type="ECO:0000256" key="4">
    <source>
        <dbReference type="ARBA" id="ARBA00022723"/>
    </source>
</evidence>
<dbReference type="Gene3D" id="4.10.260.20">
    <property type="entry name" value="Iron hydrogenase, small subunit"/>
    <property type="match status" value="1"/>
</dbReference>
<dbReference type="PANTHER" id="PTHR11615">
    <property type="entry name" value="NITRATE, FORMATE, IRON DEHYDROGENASE"/>
    <property type="match status" value="1"/>
</dbReference>
<protein>
    <submittedName>
        <fullName evidence="12">Iron hydrogenase</fullName>
    </submittedName>
</protein>
<evidence type="ECO:0000256" key="2">
    <source>
        <dbReference type="ARBA" id="ARBA00022485"/>
    </source>
</evidence>
<dbReference type="InterPro" id="IPR003149">
    <property type="entry name" value="Fe_hydrogenase_ssu"/>
</dbReference>
<evidence type="ECO:0000313" key="13">
    <source>
        <dbReference type="Proteomes" id="UP001149090"/>
    </source>
</evidence>
<dbReference type="Pfam" id="PF00400">
    <property type="entry name" value="WD40"/>
    <property type="match status" value="5"/>
</dbReference>
<dbReference type="InterPro" id="IPR017900">
    <property type="entry name" value="4Fe4S_Fe_S_CS"/>
</dbReference>
<dbReference type="GO" id="GO:0010181">
    <property type="term" value="F:FMN binding"/>
    <property type="evidence" value="ECO:0007669"/>
    <property type="project" value="InterPro"/>
</dbReference>
<feature type="repeat" description="WD" evidence="8">
    <location>
        <begin position="274"/>
        <end position="313"/>
    </location>
</feature>
<dbReference type="InterPro" id="IPR017896">
    <property type="entry name" value="4Fe4S_Fe-S-bd"/>
</dbReference>
<dbReference type="InterPro" id="IPR001680">
    <property type="entry name" value="WD40_rpt"/>
</dbReference>